<evidence type="ECO:0000313" key="2">
    <source>
        <dbReference type="Proteomes" id="UP000828390"/>
    </source>
</evidence>
<dbReference type="SUPFAM" id="SSF57903">
    <property type="entry name" value="FYVE/PHD zinc finger"/>
    <property type="match status" value="1"/>
</dbReference>
<dbReference type="AlphaFoldDB" id="A0A9D4DK95"/>
<dbReference type="EMBL" id="JAIWYP010000010">
    <property type="protein sequence ID" value="KAH3750286.1"/>
    <property type="molecule type" value="Genomic_DNA"/>
</dbReference>
<accession>A0A9D4DK95</accession>
<name>A0A9D4DK95_DREPO</name>
<keyword evidence="2" id="KW-1185">Reference proteome</keyword>
<gene>
    <name evidence="1" type="ORF">DPMN_184806</name>
</gene>
<protein>
    <submittedName>
        <fullName evidence="1">Uncharacterized protein</fullName>
    </submittedName>
</protein>
<organism evidence="1 2">
    <name type="scientific">Dreissena polymorpha</name>
    <name type="common">Zebra mussel</name>
    <name type="synonym">Mytilus polymorpha</name>
    <dbReference type="NCBI Taxonomy" id="45954"/>
    <lineage>
        <taxon>Eukaryota</taxon>
        <taxon>Metazoa</taxon>
        <taxon>Spiralia</taxon>
        <taxon>Lophotrochozoa</taxon>
        <taxon>Mollusca</taxon>
        <taxon>Bivalvia</taxon>
        <taxon>Autobranchia</taxon>
        <taxon>Heteroconchia</taxon>
        <taxon>Euheterodonta</taxon>
        <taxon>Imparidentia</taxon>
        <taxon>Neoheterodontei</taxon>
        <taxon>Myida</taxon>
        <taxon>Dreissenoidea</taxon>
        <taxon>Dreissenidae</taxon>
        <taxon>Dreissena</taxon>
    </lineage>
</organism>
<comment type="caution">
    <text evidence="1">The sequence shown here is derived from an EMBL/GenBank/DDBJ whole genome shotgun (WGS) entry which is preliminary data.</text>
</comment>
<evidence type="ECO:0000313" key="1">
    <source>
        <dbReference type="EMBL" id="KAH3750286.1"/>
    </source>
</evidence>
<dbReference type="InterPro" id="IPR011011">
    <property type="entry name" value="Znf_FYVE_PHD"/>
</dbReference>
<sequence length="80" mass="9394">MLQNWKNFLGRTLNDNNNWRLEVPVHSKQTDGFNCGMYIVMMRCGMCECYFHKKPHCVGEALHSAVSDTFICKRCEYNVE</sequence>
<dbReference type="Proteomes" id="UP000828390">
    <property type="component" value="Unassembled WGS sequence"/>
</dbReference>
<reference evidence="1" key="1">
    <citation type="journal article" date="2019" name="bioRxiv">
        <title>The Genome of the Zebra Mussel, Dreissena polymorpha: A Resource for Invasive Species Research.</title>
        <authorList>
            <person name="McCartney M.A."/>
            <person name="Auch B."/>
            <person name="Kono T."/>
            <person name="Mallez S."/>
            <person name="Zhang Y."/>
            <person name="Obille A."/>
            <person name="Becker A."/>
            <person name="Abrahante J.E."/>
            <person name="Garbe J."/>
            <person name="Badalamenti J.P."/>
            <person name="Herman A."/>
            <person name="Mangelson H."/>
            <person name="Liachko I."/>
            <person name="Sullivan S."/>
            <person name="Sone E.D."/>
            <person name="Koren S."/>
            <person name="Silverstein K.A.T."/>
            <person name="Beckman K.B."/>
            <person name="Gohl D.M."/>
        </authorList>
    </citation>
    <scope>NUCLEOTIDE SEQUENCE</scope>
    <source>
        <strain evidence="1">Duluth1</strain>
        <tissue evidence="1">Whole animal</tissue>
    </source>
</reference>
<proteinExistence type="predicted"/>
<reference evidence="1" key="2">
    <citation type="submission" date="2020-11" db="EMBL/GenBank/DDBJ databases">
        <authorList>
            <person name="McCartney M.A."/>
            <person name="Auch B."/>
            <person name="Kono T."/>
            <person name="Mallez S."/>
            <person name="Becker A."/>
            <person name="Gohl D.M."/>
            <person name="Silverstein K.A.T."/>
            <person name="Koren S."/>
            <person name="Bechman K.B."/>
            <person name="Herman A."/>
            <person name="Abrahante J.E."/>
            <person name="Garbe J."/>
        </authorList>
    </citation>
    <scope>NUCLEOTIDE SEQUENCE</scope>
    <source>
        <strain evidence="1">Duluth1</strain>
        <tissue evidence="1">Whole animal</tissue>
    </source>
</reference>